<reference evidence="1 2" key="1">
    <citation type="submission" date="2016-11" db="EMBL/GenBank/DDBJ databases">
        <authorList>
            <person name="Jaros S."/>
            <person name="Januszkiewicz K."/>
            <person name="Wedrychowicz H."/>
        </authorList>
    </citation>
    <scope>NUCLEOTIDE SEQUENCE [LARGE SCALE GENOMIC DNA]</scope>
    <source>
        <strain evidence="1 2">DSM 46144</strain>
    </source>
</reference>
<dbReference type="EMBL" id="FRCS01000010">
    <property type="protein sequence ID" value="SHN44639.1"/>
    <property type="molecule type" value="Genomic_DNA"/>
</dbReference>
<protein>
    <submittedName>
        <fullName evidence="1">Uncharacterized protein</fullName>
    </submittedName>
</protein>
<name>A0A1M7RER7_9ACTN</name>
<sequence>MLVGQDPGNAATLLRIALDAGDSTRVKLVVRAADDLDIIARQLNSSSASVSN</sequence>
<keyword evidence="2" id="KW-1185">Reference proteome</keyword>
<evidence type="ECO:0000313" key="2">
    <source>
        <dbReference type="Proteomes" id="UP000184440"/>
    </source>
</evidence>
<proteinExistence type="predicted"/>
<dbReference type="Proteomes" id="UP000184440">
    <property type="component" value="Unassembled WGS sequence"/>
</dbReference>
<organism evidence="1 2">
    <name type="scientific">Cryptosporangium aurantiacum</name>
    <dbReference type="NCBI Taxonomy" id="134849"/>
    <lineage>
        <taxon>Bacteria</taxon>
        <taxon>Bacillati</taxon>
        <taxon>Actinomycetota</taxon>
        <taxon>Actinomycetes</taxon>
        <taxon>Cryptosporangiales</taxon>
        <taxon>Cryptosporangiaceae</taxon>
        <taxon>Cryptosporangium</taxon>
    </lineage>
</organism>
<accession>A0A1M7RER7</accession>
<gene>
    <name evidence="1" type="ORF">SAMN05443668_110295</name>
</gene>
<dbReference type="AlphaFoldDB" id="A0A1M7RER7"/>
<evidence type="ECO:0000313" key="1">
    <source>
        <dbReference type="EMBL" id="SHN44639.1"/>
    </source>
</evidence>